<dbReference type="Pfam" id="PF01875">
    <property type="entry name" value="Memo"/>
    <property type="match status" value="1"/>
</dbReference>
<gene>
    <name evidence="2" type="primary">amrB</name>
    <name evidence="2" type="ORF">H8D96_09825</name>
</gene>
<name>A0A8J6P2B4_9BACT</name>
<dbReference type="InterPro" id="IPR002737">
    <property type="entry name" value="MEMO1_fam"/>
</dbReference>
<comment type="similarity">
    <text evidence="1">Belongs to the MEMO1 family.</text>
</comment>
<dbReference type="Gene3D" id="3.40.830.10">
    <property type="entry name" value="LigB-like"/>
    <property type="match status" value="1"/>
</dbReference>
<dbReference type="PANTHER" id="PTHR11060:SF0">
    <property type="entry name" value="PROTEIN MEMO1"/>
    <property type="match status" value="1"/>
</dbReference>
<dbReference type="AlphaFoldDB" id="A0A8J6P2B4"/>
<dbReference type="PANTHER" id="PTHR11060">
    <property type="entry name" value="PROTEIN MEMO1"/>
    <property type="match status" value="1"/>
</dbReference>
<reference evidence="2 3" key="1">
    <citation type="submission" date="2020-08" db="EMBL/GenBank/DDBJ databases">
        <title>Bridging the membrane lipid divide: bacteria of the FCB group superphylum have the potential to synthesize archaeal ether lipids.</title>
        <authorList>
            <person name="Villanueva L."/>
            <person name="Von Meijenfeldt F.A.B."/>
            <person name="Westbye A.B."/>
            <person name="Yadav S."/>
            <person name="Hopmans E.C."/>
            <person name="Dutilh B.E."/>
            <person name="Sinninghe Damste J.S."/>
        </authorList>
    </citation>
    <scope>NUCLEOTIDE SEQUENCE [LARGE SCALE GENOMIC DNA]</scope>
    <source>
        <strain evidence="2">NIOZ-UU17</strain>
    </source>
</reference>
<evidence type="ECO:0000256" key="1">
    <source>
        <dbReference type="ARBA" id="ARBA00006315"/>
    </source>
</evidence>
<evidence type="ECO:0000313" key="3">
    <source>
        <dbReference type="Proteomes" id="UP000605201"/>
    </source>
</evidence>
<comment type="caution">
    <text evidence="2">The sequence shown here is derived from an EMBL/GenBank/DDBJ whole genome shotgun (WGS) entry which is preliminary data.</text>
</comment>
<dbReference type="CDD" id="cd07361">
    <property type="entry name" value="MEMO_like"/>
    <property type="match status" value="1"/>
</dbReference>
<protein>
    <submittedName>
        <fullName evidence="2">AmmeMemoRadiSam system protein B</fullName>
    </submittedName>
</protein>
<dbReference type="EMBL" id="JACNIG010000211">
    <property type="protein sequence ID" value="MBC8432206.1"/>
    <property type="molecule type" value="Genomic_DNA"/>
</dbReference>
<dbReference type="Proteomes" id="UP000605201">
    <property type="component" value="Unassembled WGS sequence"/>
</dbReference>
<proteinExistence type="inferred from homology"/>
<sequence>MQLRKAVFAGNWYPGDAAGCEREIKTFLEEGKQRPDGDRSFIGGIVPHAGWYFSGSIACNVLHWLQDEEPVDVVIIFGMHLHSGSPSYIMAEGAWETPFGPIEIEQTMAGELAKQFSFRIETADNFTQDNTIELQLPFVKYFFKDAKLIPMGVPPNKKTIEIGRAVADISTRLGRRVKVIGSTDLTHYGNNYGFVVKGRGPAAIDWVRNENDRRVIDAMLAMDPDSVISEALENQNACCGGAAAAAIAAAKQLGAQKAQSIAYATSYDKSPGDSFVGYVGIVF</sequence>
<evidence type="ECO:0000313" key="2">
    <source>
        <dbReference type="EMBL" id="MBC8432206.1"/>
    </source>
</evidence>
<dbReference type="NCBIfam" id="TIGR04336">
    <property type="entry name" value="AmmeMemoSam_B"/>
    <property type="match status" value="1"/>
</dbReference>
<organism evidence="2 3">
    <name type="scientific">Candidatus Desulfatibia vada</name>
    <dbReference type="NCBI Taxonomy" id="2841696"/>
    <lineage>
        <taxon>Bacteria</taxon>
        <taxon>Pseudomonadati</taxon>
        <taxon>Thermodesulfobacteriota</taxon>
        <taxon>Desulfobacteria</taxon>
        <taxon>Desulfobacterales</taxon>
        <taxon>Desulfobacterales incertae sedis</taxon>
        <taxon>Candidatus Desulfatibia</taxon>
    </lineage>
</organism>
<accession>A0A8J6P2B4</accession>